<dbReference type="Proteomes" id="UP000002586">
    <property type="component" value="Chromosome"/>
</dbReference>
<dbReference type="eggNOG" id="ENOG5033B0W">
    <property type="taxonomic scope" value="Bacteria"/>
</dbReference>
<keyword evidence="1" id="KW-0812">Transmembrane</keyword>
<evidence type="ECO:0000256" key="1">
    <source>
        <dbReference type="SAM" id="Phobius"/>
    </source>
</evidence>
<dbReference type="EMBL" id="CP000471">
    <property type="protein sequence ID" value="ABK45808.1"/>
    <property type="molecule type" value="Genomic_DNA"/>
</dbReference>
<dbReference type="KEGG" id="mgm:Mmc1_3321"/>
<reference evidence="2 3" key="2">
    <citation type="journal article" date="2012" name="Int. J. Syst. Evol. Microbiol.">
        <title>Magnetococcus marinus gen. nov., sp. nov., a marine, magnetotactic bacterium that represents a novel lineage (Magnetococcaceae fam. nov.; Magnetococcales ord. nov.) at the base of the Alphaproteobacteria.</title>
        <authorList>
            <person name="Bazylinski D.A."/>
            <person name="Williams T.J."/>
            <person name="Lefevre C.T."/>
            <person name="Berg R.J."/>
            <person name="Zhang C.L."/>
            <person name="Bowser S.S."/>
            <person name="Dean A.J."/>
            <person name="Beveridge T.J."/>
        </authorList>
    </citation>
    <scope>NUCLEOTIDE SEQUENCE [LARGE SCALE GENOMIC DNA]</scope>
    <source>
        <strain evidence="3">ATCC BAA-1437 / JCM 17883 / MC-1</strain>
    </source>
</reference>
<evidence type="ECO:0000313" key="3">
    <source>
        <dbReference type="Proteomes" id="UP000002586"/>
    </source>
</evidence>
<sequence>MSFLIKIYEFEVAMIAETIHPETGEIIKLKLPDLDADALNKLLKEYATDKQIKNSLEKLPIPAEAKAFMFKFAKCSITVGSTVINIGKKILETVLTLTGKYPHSTFGLIFAALLTFLISVIPGIGPILSSFLGPVLMLFGLGRGVWEDLKKDNISLADSIIKSAEIFEPLKG</sequence>
<accession>A0LCW5</accession>
<proteinExistence type="predicted"/>
<feature type="transmembrane region" description="Helical" evidence="1">
    <location>
        <begin position="105"/>
        <end position="121"/>
    </location>
</feature>
<dbReference type="HOGENOM" id="CLU_1553415_0_0_5"/>
<gene>
    <name evidence="2" type="ordered locus">Mmc1_3321</name>
</gene>
<name>A0LCW5_MAGMM</name>
<evidence type="ECO:0000313" key="2">
    <source>
        <dbReference type="EMBL" id="ABK45808.1"/>
    </source>
</evidence>
<protein>
    <submittedName>
        <fullName evidence="2">Uncharacterized protein</fullName>
    </submittedName>
</protein>
<reference evidence="3" key="1">
    <citation type="journal article" date="2009" name="Appl. Environ. Microbiol.">
        <title>Complete genome sequence of the chemolithoautotrophic marine magnetotactic coccus strain MC-1.</title>
        <authorList>
            <person name="Schubbe S."/>
            <person name="Williams T.J."/>
            <person name="Xie G."/>
            <person name="Kiss H.E."/>
            <person name="Brettin T.S."/>
            <person name="Martinez D."/>
            <person name="Ross C.A."/>
            <person name="Schuler D."/>
            <person name="Cox B.L."/>
            <person name="Nealson K.H."/>
            <person name="Bazylinski D.A."/>
        </authorList>
    </citation>
    <scope>NUCLEOTIDE SEQUENCE [LARGE SCALE GENOMIC DNA]</scope>
    <source>
        <strain evidence="3">ATCC BAA-1437 / JCM 17883 / MC-1</strain>
    </source>
</reference>
<keyword evidence="1" id="KW-1133">Transmembrane helix</keyword>
<dbReference type="STRING" id="156889.Mmc1_3321"/>
<keyword evidence="1" id="KW-0472">Membrane</keyword>
<organism evidence="2 3">
    <name type="scientific">Magnetococcus marinus (strain ATCC BAA-1437 / JCM 17883 / MC-1)</name>
    <dbReference type="NCBI Taxonomy" id="156889"/>
    <lineage>
        <taxon>Bacteria</taxon>
        <taxon>Pseudomonadati</taxon>
        <taxon>Pseudomonadota</taxon>
        <taxon>Magnetococcia</taxon>
        <taxon>Magnetococcales</taxon>
        <taxon>Magnetococcaceae</taxon>
        <taxon>Magnetococcus</taxon>
    </lineage>
</organism>
<keyword evidence="3" id="KW-1185">Reference proteome</keyword>
<dbReference type="AlphaFoldDB" id="A0LCW5"/>